<keyword evidence="2" id="KW-0902">Two-component regulatory system</keyword>
<evidence type="ECO:0000259" key="4">
    <source>
        <dbReference type="PROSITE" id="PS50110"/>
    </source>
</evidence>
<dbReference type="STRING" id="1703779.AMJ83_10845"/>
<dbReference type="Proteomes" id="UP000051373">
    <property type="component" value="Unassembled WGS sequence"/>
</dbReference>
<name>A0A0S8FP68_UNCW3</name>
<feature type="domain" description="Response regulatory" evidence="4">
    <location>
        <begin position="4"/>
        <end position="117"/>
    </location>
</feature>
<evidence type="ECO:0000256" key="3">
    <source>
        <dbReference type="PROSITE-ProRule" id="PRU00169"/>
    </source>
</evidence>
<dbReference type="EMBL" id="LJUJ01000036">
    <property type="protein sequence ID" value="KPK62471.1"/>
    <property type="molecule type" value="Genomic_DNA"/>
</dbReference>
<dbReference type="PROSITE" id="PS50110">
    <property type="entry name" value="RESPONSE_REGULATORY"/>
    <property type="match status" value="1"/>
</dbReference>
<sequence>MKKRILVCDDEEPIRLLLNESLQDSYEVVEASNGREALRLATKEQFDLIIMDIKMPDGHGLEAIERIRERNGTVPIIICSAYRAMEDDIVVKTSNVAAFITKPIDIKALKTKIFNLIGA</sequence>
<keyword evidence="1 3" id="KW-0597">Phosphoprotein</keyword>
<dbReference type="InterPro" id="IPR011006">
    <property type="entry name" value="CheY-like_superfamily"/>
</dbReference>
<organism evidence="5 6">
    <name type="scientific">candidate division WOR_3 bacterium SM23_42</name>
    <dbReference type="NCBI Taxonomy" id="1703779"/>
    <lineage>
        <taxon>Bacteria</taxon>
        <taxon>Bacteria division WOR-3</taxon>
    </lineage>
</organism>
<proteinExistence type="predicted"/>
<protein>
    <recommendedName>
        <fullName evidence="4">Response regulatory domain-containing protein</fullName>
    </recommendedName>
</protein>
<dbReference type="PANTHER" id="PTHR44591">
    <property type="entry name" value="STRESS RESPONSE REGULATOR PROTEIN 1"/>
    <property type="match status" value="1"/>
</dbReference>
<dbReference type="GO" id="GO:0000160">
    <property type="term" value="P:phosphorelay signal transduction system"/>
    <property type="evidence" value="ECO:0007669"/>
    <property type="project" value="UniProtKB-KW"/>
</dbReference>
<dbReference type="InterPro" id="IPR050595">
    <property type="entry name" value="Bact_response_regulator"/>
</dbReference>
<dbReference type="Pfam" id="PF00072">
    <property type="entry name" value="Response_reg"/>
    <property type="match status" value="1"/>
</dbReference>
<comment type="caution">
    <text evidence="5">The sequence shown here is derived from an EMBL/GenBank/DDBJ whole genome shotgun (WGS) entry which is preliminary data.</text>
</comment>
<evidence type="ECO:0000313" key="6">
    <source>
        <dbReference type="Proteomes" id="UP000051373"/>
    </source>
</evidence>
<dbReference type="PANTHER" id="PTHR44591:SF14">
    <property type="entry name" value="PROTEIN PILG"/>
    <property type="match status" value="1"/>
</dbReference>
<gene>
    <name evidence="5" type="ORF">AMJ83_10845</name>
</gene>
<feature type="modified residue" description="4-aspartylphosphate" evidence="3">
    <location>
        <position position="52"/>
    </location>
</feature>
<reference evidence="5 6" key="1">
    <citation type="journal article" date="2015" name="Microbiome">
        <title>Genomic resolution of linkages in carbon, nitrogen, and sulfur cycling among widespread estuary sediment bacteria.</title>
        <authorList>
            <person name="Baker B.J."/>
            <person name="Lazar C.S."/>
            <person name="Teske A.P."/>
            <person name="Dick G.J."/>
        </authorList>
    </citation>
    <scope>NUCLEOTIDE SEQUENCE [LARGE SCALE GENOMIC DNA]</scope>
    <source>
        <strain evidence="5">SM23_42</strain>
    </source>
</reference>
<accession>A0A0S8FP68</accession>
<evidence type="ECO:0000256" key="2">
    <source>
        <dbReference type="ARBA" id="ARBA00023012"/>
    </source>
</evidence>
<evidence type="ECO:0000313" key="5">
    <source>
        <dbReference type="EMBL" id="KPK62471.1"/>
    </source>
</evidence>
<dbReference type="SMART" id="SM00448">
    <property type="entry name" value="REC"/>
    <property type="match status" value="1"/>
</dbReference>
<dbReference type="AlphaFoldDB" id="A0A0S8FP68"/>
<dbReference type="Gene3D" id="3.40.50.2300">
    <property type="match status" value="1"/>
</dbReference>
<evidence type="ECO:0000256" key="1">
    <source>
        <dbReference type="ARBA" id="ARBA00022553"/>
    </source>
</evidence>
<dbReference type="SUPFAM" id="SSF52172">
    <property type="entry name" value="CheY-like"/>
    <property type="match status" value="1"/>
</dbReference>
<dbReference type="InterPro" id="IPR001789">
    <property type="entry name" value="Sig_transdc_resp-reg_receiver"/>
</dbReference>